<evidence type="ECO:0000256" key="2">
    <source>
        <dbReference type="PIRSR" id="PIRSR005962-1"/>
    </source>
</evidence>
<name>A0A1N7J053_9GAMM</name>
<feature type="binding site" evidence="2">
    <location>
        <position position="100"/>
    </location>
    <ligand>
        <name>Mn(2+)</name>
        <dbReference type="ChEBI" id="CHEBI:29035"/>
        <label>2</label>
    </ligand>
</feature>
<keyword evidence="1 4" id="KW-0378">Hydrolase</keyword>
<dbReference type="InterPro" id="IPR002933">
    <property type="entry name" value="Peptidase_M20"/>
</dbReference>
<dbReference type="Gene3D" id="3.30.70.360">
    <property type="match status" value="1"/>
</dbReference>
<feature type="domain" description="Peptidase M20 dimerisation" evidence="3">
    <location>
        <begin position="178"/>
        <end position="278"/>
    </location>
</feature>
<dbReference type="Pfam" id="PF07687">
    <property type="entry name" value="M20_dimer"/>
    <property type="match status" value="1"/>
</dbReference>
<keyword evidence="5" id="KW-1185">Reference proteome</keyword>
<keyword evidence="2" id="KW-0464">Manganese</keyword>
<dbReference type="GO" id="GO:0019877">
    <property type="term" value="P:diaminopimelate biosynthetic process"/>
    <property type="evidence" value="ECO:0007669"/>
    <property type="project" value="UniProtKB-ARBA"/>
</dbReference>
<dbReference type="SUPFAM" id="SSF55031">
    <property type="entry name" value="Bacterial exopeptidase dimerisation domain"/>
    <property type="match status" value="1"/>
</dbReference>
<dbReference type="PIRSF" id="PIRSF005962">
    <property type="entry name" value="Pept_M20D_amidohydro"/>
    <property type="match status" value="1"/>
</dbReference>
<feature type="binding site" evidence="2">
    <location>
        <position position="358"/>
    </location>
    <ligand>
        <name>Mn(2+)</name>
        <dbReference type="ChEBI" id="CHEBI:29035"/>
        <label>2</label>
    </ligand>
</feature>
<dbReference type="EMBL" id="FTOH01000001">
    <property type="protein sequence ID" value="SIS42762.1"/>
    <property type="molecule type" value="Genomic_DNA"/>
</dbReference>
<evidence type="ECO:0000313" key="4">
    <source>
        <dbReference type="EMBL" id="SIS42762.1"/>
    </source>
</evidence>
<dbReference type="InterPro" id="IPR017439">
    <property type="entry name" value="Amidohydrolase"/>
</dbReference>
<evidence type="ECO:0000256" key="1">
    <source>
        <dbReference type="ARBA" id="ARBA00022801"/>
    </source>
</evidence>
<comment type="cofactor">
    <cofactor evidence="2">
        <name>Mn(2+)</name>
        <dbReference type="ChEBI" id="CHEBI:29035"/>
    </cofactor>
    <text evidence="2">The Mn(2+) ion enhances activity.</text>
</comment>
<reference evidence="5" key="1">
    <citation type="submission" date="2017-01" db="EMBL/GenBank/DDBJ databases">
        <authorList>
            <person name="Varghese N."/>
            <person name="Submissions S."/>
        </authorList>
    </citation>
    <scope>NUCLEOTIDE SEQUENCE [LARGE SCALE GENOMIC DNA]</scope>
    <source>
        <strain evidence="5">DSM 24913</strain>
    </source>
</reference>
<sequence>MSDDWQETLSFAKNIRRELHQRPELSWEEHGTAKKIRSLLTDLKIRWKACADTGTVAVINEQGTTPAIALRADIDALPINEATDADWSSTTSGCMHACGHDGHTAVLLATARWLKLHENELSRQVILLFQPAEEGGHGAREMIREGALEGVSEIYGWHNWPALPYGTMACPDELVMCGNGTFDIRLSGKGGHASQPEVCNDVVLAGSAIVVALQQVVSRRLPPQANAVVSVTQFNAGNAPTVMADSATIAGSIRVPDEATRELVNHSITTTAENTAAAYGVECQVTHHGRYQATINHPEQARSARAAWTGLYGEKALEHGRPMPVMASEDFSYYLRKIPGAFALIGSDDGRRNPHPCHSPHYDFNDRLIEDVCRWFCRLTGMRTPP</sequence>
<dbReference type="GO" id="GO:0046872">
    <property type="term" value="F:metal ion binding"/>
    <property type="evidence" value="ECO:0007669"/>
    <property type="project" value="UniProtKB-KW"/>
</dbReference>
<feature type="binding site" evidence="2">
    <location>
        <position position="98"/>
    </location>
    <ligand>
        <name>Mn(2+)</name>
        <dbReference type="ChEBI" id="CHEBI:29035"/>
        <label>2</label>
    </ligand>
</feature>
<gene>
    <name evidence="4" type="ORF">SAMN05421686_101216</name>
</gene>
<dbReference type="RefSeq" id="WP_076513563.1">
    <property type="nucleotide sequence ID" value="NZ_FTOH01000001.1"/>
</dbReference>
<keyword evidence="2" id="KW-0479">Metal-binding</keyword>
<dbReference type="InterPro" id="IPR036264">
    <property type="entry name" value="Bact_exopeptidase_dim_dom"/>
</dbReference>
<dbReference type="PANTHER" id="PTHR11014">
    <property type="entry name" value="PEPTIDASE M20 FAMILY MEMBER"/>
    <property type="match status" value="1"/>
</dbReference>
<dbReference type="PANTHER" id="PTHR11014:SF63">
    <property type="entry name" value="METALLOPEPTIDASE, PUTATIVE (AFU_ORTHOLOGUE AFUA_6G09600)-RELATED"/>
    <property type="match status" value="1"/>
</dbReference>
<evidence type="ECO:0000259" key="3">
    <source>
        <dbReference type="Pfam" id="PF07687"/>
    </source>
</evidence>
<dbReference type="CDD" id="cd03886">
    <property type="entry name" value="M20_Acy1"/>
    <property type="match status" value="1"/>
</dbReference>
<dbReference type="AlphaFoldDB" id="A0A1N7J053"/>
<dbReference type="OrthoDB" id="9777385at2"/>
<dbReference type="FunFam" id="3.30.70.360:FF:000001">
    <property type="entry name" value="N-acetyldiaminopimelate deacetylase"/>
    <property type="match status" value="1"/>
</dbReference>
<evidence type="ECO:0000313" key="5">
    <source>
        <dbReference type="Proteomes" id="UP000185639"/>
    </source>
</evidence>
<accession>A0A1N7J053</accession>
<proteinExistence type="predicted"/>
<dbReference type="InterPro" id="IPR011650">
    <property type="entry name" value="Peptidase_M20_dimer"/>
</dbReference>
<feature type="binding site" evidence="2">
    <location>
        <position position="134"/>
    </location>
    <ligand>
        <name>Mn(2+)</name>
        <dbReference type="ChEBI" id="CHEBI:29035"/>
        <label>2</label>
    </ligand>
</feature>
<dbReference type="GO" id="GO:0050118">
    <property type="term" value="F:N-acetyldiaminopimelate deacetylase activity"/>
    <property type="evidence" value="ECO:0007669"/>
    <property type="project" value="UniProtKB-ARBA"/>
</dbReference>
<protein>
    <submittedName>
        <fullName evidence="4">Hippurate hydrolase</fullName>
    </submittedName>
</protein>
<organism evidence="4 5">
    <name type="scientific">Thalassolituus maritimus</name>
    <dbReference type="NCBI Taxonomy" id="484498"/>
    <lineage>
        <taxon>Bacteria</taxon>
        <taxon>Pseudomonadati</taxon>
        <taxon>Pseudomonadota</taxon>
        <taxon>Gammaproteobacteria</taxon>
        <taxon>Oceanospirillales</taxon>
        <taxon>Oceanospirillaceae</taxon>
        <taxon>Thalassolituus</taxon>
    </lineage>
</organism>
<dbReference type="STRING" id="484498.SAMN05421686_101216"/>
<dbReference type="NCBIfam" id="NF038260">
    <property type="entry name" value="ectoine_DoeB_2"/>
    <property type="match status" value="1"/>
</dbReference>
<dbReference type="Pfam" id="PF01546">
    <property type="entry name" value="Peptidase_M20"/>
    <property type="match status" value="1"/>
</dbReference>
<dbReference type="Gene3D" id="3.40.630.10">
    <property type="entry name" value="Zn peptidases"/>
    <property type="match status" value="1"/>
</dbReference>
<dbReference type="SUPFAM" id="SSF53187">
    <property type="entry name" value="Zn-dependent exopeptidases"/>
    <property type="match status" value="1"/>
</dbReference>
<dbReference type="Proteomes" id="UP000185639">
    <property type="component" value="Unassembled WGS sequence"/>
</dbReference>
<feature type="binding site" evidence="2">
    <location>
        <position position="158"/>
    </location>
    <ligand>
        <name>Mn(2+)</name>
        <dbReference type="ChEBI" id="CHEBI:29035"/>
        <label>2</label>
    </ligand>
</feature>
<dbReference type="NCBIfam" id="TIGR01891">
    <property type="entry name" value="amidohydrolases"/>
    <property type="match status" value="1"/>
</dbReference>